<proteinExistence type="predicted"/>
<dbReference type="STRING" id="1499688.BN000_03806"/>
<dbReference type="GO" id="GO:0004622">
    <property type="term" value="F:phosphatidylcholine lysophospholipase activity"/>
    <property type="evidence" value="ECO:0007669"/>
    <property type="project" value="TreeGrafter"/>
</dbReference>
<evidence type="ECO:0000313" key="3">
    <source>
        <dbReference type="EMBL" id="CRK83812.1"/>
    </source>
</evidence>
<keyword evidence="1" id="KW-0732">Signal</keyword>
<feature type="chain" id="PRO_5006712497" evidence="1">
    <location>
        <begin position="22"/>
        <end position="274"/>
    </location>
</feature>
<dbReference type="Gene3D" id="3.40.50.1110">
    <property type="entry name" value="SGNH hydrolase"/>
    <property type="match status" value="1"/>
</dbReference>
<dbReference type="OrthoDB" id="252349at2"/>
<feature type="domain" description="SGNH hydrolase-type esterase" evidence="2">
    <location>
        <begin position="55"/>
        <end position="245"/>
    </location>
</feature>
<evidence type="ECO:0000313" key="4">
    <source>
        <dbReference type="Proteomes" id="UP000199087"/>
    </source>
</evidence>
<dbReference type="CDD" id="cd04506">
    <property type="entry name" value="SGNH_hydrolase_YpmR_like"/>
    <property type="match status" value="1"/>
</dbReference>
<keyword evidence="4" id="KW-1185">Reference proteome</keyword>
<name>A0A0U1P151_9BACI</name>
<dbReference type="Proteomes" id="UP000199087">
    <property type="component" value="Unassembled WGS sequence"/>
</dbReference>
<evidence type="ECO:0000259" key="2">
    <source>
        <dbReference type="Pfam" id="PF13472"/>
    </source>
</evidence>
<dbReference type="PANTHER" id="PTHR30383">
    <property type="entry name" value="THIOESTERASE 1/PROTEASE 1/LYSOPHOSPHOLIPASE L1"/>
    <property type="match status" value="1"/>
</dbReference>
<dbReference type="PANTHER" id="PTHR30383:SF27">
    <property type="entry name" value="SPORE GERMINATION LIPASE LIPC"/>
    <property type="match status" value="1"/>
</dbReference>
<sequence length="274" mass="31086" precursor="true">MKKLFTLLILFIFLMTSCSQSHQSALLPVKEAAIQVYKPIPADFLPRKLTVVTAGDSLTEGVGDSTGHGGYIPYIKTMLEKEKGINEVDFYNYGVTGNRTTQLLKRLQSQEMKTALRKADLVILTIGGNDIMKVVKDHISNLQLSDFTKEKESYIVHLQQIMDAIIAENPQVSIVMIGLYNPFSKWFSNIKEMDQIVSDWNQAGQTVVTSYPNAYFVDIQDIFQNTNENLLFTDNFHPNDKGYELIAGRLNETLEKRTVPDLEKKSYMVSKEEN</sequence>
<protein>
    <submittedName>
        <fullName evidence="3">G-D-S-L family lipolytic protein</fullName>
    </submittedName>
</protein>
<dbReference type="PROSITE" id="PS51257">
    <property type="entry name" value="PROKAR_LIPOPROTEIN"/>
    <property type="match status" value="1"/>
</dbReference>
<evidence type="ECO:0000256" key="1">
    <source>
        <dbReference type="SAM" id="SignalP"/>
    </source>
</evidence>
<gene>
    <name evidence="3" type="ORF">BN000_03806</name>
</gene>
<dbReference type="Pfam" id="PF13472">
    <property type="entry name" value="Lipase_GDSL_2"/>
    <property type="match status" value="1"/>
</dbReference>
<dbReference type="EMBL" id="CVRB01000004">
    <property type="protein sequence ID" value="CRK83812.1"/>
    <property type="molecule type" value="Genomic_DNA"/>
</dbReference>
<feature type="signal peptide" evidence="1">
    <location>
        <begin position="1"/>
        <end position="21"/>
    </location>
</feature>
<dbReference type="AlphaFoldDB" id="A0A0U1P151"/>
<dbReference type="RefSeq" id="WP_090636878.1">
    <property type="nucleotide sequence ID" value="NZ_CVRB01000004.1"/>
</dbReference>
<dbReference type="InterPro" id="IPR051532">
    <property type="entry name" value="Ester_Hydrolysis_Enzymes"/>
</dbReference>
<organism evidence="3 4">
    <name type="scientific">Neobacillus massiliamazoniensis</name>
    <dbReference type="NCBI Taxonomy" id="1499688"/>
    <lineage>
        <taxon>Bacteria</taxon>
        <taxon>Bacillati</taxon>
        <taxon>Bacillota</taxon>
        <taxon>Bacilli</taxon>
        <taxon>Bacillales</taxon>
        <taxon>Bacillaceae</taxon>
        <taxon>Neobacillus</taxon>
    </lineage>
</organism>
<dbReference type="InterPro" id="IPR013830">
    <property type="entry name" value="SGNH_hydro"/>
</dbReference>
<reference evidence="4" key="1">
    <citation type="submission" date="2015-05" db="EMBL/GenBank/DDBJ databases">
        <authorList>
            <person name="Urmite Genomes"/>
        </authorList>
    </citation>
    <scope>NUCLEOTIDE SEQUENCE [LARGE SCALE GENOMIC DNA]</scope>
    <source>
        <strain evidence="4">LF1</strain>
    </source>
</reference>
<accession>A0A0U1P151</accession>
<dbReference type="SUPFAM" id="SSF52266">
    <property type="entry name" value="SGNH hydrolase"/>
    <property type="match status" value="1"/>
</dbReference>
<dbReference type="InterPro" id="IPR036514">
    <property type="entry name" value="SGNH_hydro_sf"/>
</dbReference>